<name>Q08R58_STIAD</name>
<feature type="compositionally biased region" description="Basic and acidic residues" evidence="1">
    <location>
        <begin position="487"/>
        <end position="501"/>
    </location>
</feature>
<feature type="region of interest" description="Disordered" evidence="1">
    <location>
        <begin position="125"/>
        <end position="146"/>
    </location>
</feature>
<feature type="compositionally biased region" description="Basic and acidic residues" evidence="1">
    <location>
        <begin position="132"/>
        <end position="146"/>
    </location>
</feature>
<reference evidence="2 3" key="1">
    <citation type="submission" date="2006-04" db="EMBL/GenBank/DDBJ databases">
        <authorList>
            <person name="Nierman W.C."/>
        </authorList>
    </citation>
    <scope>NUCLEOTIDE SEQUENCE [LARGE SCALE GENOMIC DNA]</scope>
    <source>
        <strain evidence="2 3">DW4/3-1</strain>
    </source>
</reference>
<feature type="region of interest" description="Disordered" evidence="1">
    <location>
        <begin position="469"/>
        <end position="501"/>
    </location>
</feature>
<evidence type="ECO:0000256" key="1">
    <source>
        <dbReference type="SAM" id="MobiDB-lite"/>
    </source>
</evidence>
<dbReference type="AlphaFoldDB" id="Q08R58"/>
<evidence type="ECO:0000313" key="2">
    <source>
        <dbReference type="EMBL" id="EAU62966.1"/>
    </source>
</evidence>
<gene>
    <name evidence="2" type="ORF">STIAU_8197</name>
</gene>
<sequence>MAGTRSPGWRQARRSALWQARPLGDEGIHLRGTKRPGHGVQGGQHGHVLARGGAQLLEAPGPGKNAHLQGAHGGVVRIHGPVQVAAQVAEMAGQRPDAVIQRAPQLTNLMGVAGHVLLAPAVGHGAQQGNERGGRGEDDLPVHPRLDEGGVLLQRGAEERLARQEHHHELRGGRKLLPVGLVAQGLEVGARLRGVLAQLHQPGTVVADLQGLQVGLERGLGVHHHALVAGQAHHHVRTQAPALVGDGLLLDEVTALHHAGQLHHAPQLDLPPPPAHGGGAQGAHEAGRLGAQGFLGGGERLELLGEAAIGLGPRLLQVGDLRIHLLQGLAQGPHHGLDGALALGEVRARALLEARELKLGEFQEGLVVHPQRIGGEGLEGLGQLVPRLGKQLQLLLHAPALLGRGGLERGQPHLQPGAGILELPDAKTLGIQRPAHFLEFPFPAAQTLGQGGAPGLFLHPDEAGFVLEAALEEQPGKTGPQQASGDEQGKGEDEGHGGPGP</sequence>
<accession>Q08R58</accession>
<evidence type="ECO:0000313" key="3">
    <source>
        <dbReference type="Proteomes" id="UP000032702"/>
    </source>
</evidence>
<proteinExistence type="predicted"/>
<comment type="caution">
    <text evidence="2">The sequence shown here is derived from an EMBL/GenBank/DDBJ whole genome shotgun (WGS) entry which is preliminary data.</text>
</comment>
<protein>
    <submittedName>
        <fullName evidence="2">Uncharacterized protein</fullName>
    </submittedName>
</protein>
<organism evidence="2 3">
    <name type="scientific">Stigmatella aurantiaca (strain DW4/3-1)</name>
    <dbReference type="NCBI Taxonomy" id="378806"/>
    <lineage>
        <taxon>Bacteria</taxon>
        <taxon>Pseudomonadati</taxon>
        <taxon>Myxococcota</taxon>
        <taxon>Myxococcia</taxon>
        <taxon>Myxococcales</taxon>
        <taxon>Cystobacterineae</taxon>
        <taxon>Archangiaceae</taxon>
        <taxon>Stigmatella</taxon>
    </lineage>
</organism>
<dbReference type="EMBL" id="AAMD01000191">
    <property type="protein sequence ID" value="EAU62966.1"/>
    <property type="molecule type" value="Genomic_DNA"/>
</dbReference>
<dbReference type="Proteomes" id="UP000032702">
    <property type="component" value="Unassembled WGS sequence"/>
</dbReference>